<feature type="compositionally biased region" description="Polar residues" evidence="3">
    <location>
        <begin position="100"/>
        <end position="110"/>
    </location>
</feature>
<comment type="similarity">
    <text evidence="2">Belongs to the vestigial family.</text>
</comment>
<feature type="region of interest" description="Disordered" evidence="3">
    <location>
        <begin position="100"/>
        <end position="122"/>
    </location>
</feature>
<reference evidence="4" key="1">
    <citation type="thesis" date="2021" institute="BYU ScholarsArchive" country="Provo, UT, USA">
        <title>Applications of and Algorithms for Genome Assembly and Genomic Analyses with an Emphasis on Marine Teleosts.</title>
        <authorList>
            <person name="Pickett B.D."/>
        </authorList>
    </citation>
    <scope>NUCLEOTIDE SEQUENCE</scope>
    <source>
        <strain evidence="4">HI-2016</strain>
    </source>
</reference>
<accession>A0A8T2NFB9</accession>
<dbReference type="AlphaFoldDB" id="A0A8T2NFB9"/>
<dbReference type="OrthoDB" id="10040691at2759"/>
<dbReference type="EMBL" id="JAFBMS010000128">
    <property type="protein sequence ID" value="KAG9335147.1"/>
    <property type="molecule type" value="Genomic_DNA"/>
</dbReference>
<dbReference type="SMART" id="SM00711">
    <property type="entry name" value="TDU"/>
    <property type="match status" value="2"/>
</dbReference>
<dbReference type="Proteomes" id="UP000824540">
    <property type="component" value="Unassembled WGS sequence"/>
</dbReference>
<protein>
    <recommendedName>
        <fullName evidence="6">Transcription cofactor vestigial-like protein 4</fullName>
    </recommendedName>
</protein>
<sequence>MCRTTVPNQIFCAVDLQRAARKLRLPFIHKRGQSADRDCGRDVARHGNHLPAPSSGPAVEQSLTHAKNSLNFSQSQTCSALIPGVLPVERQQNRPSVITCAPSSNRNHSLALQGPSPPDPCPAVDSRPTSMIDEHFRRSLGRSYRDAESSGNSVSISGSVDEHFAKALGETWQHIKAKGGTSGSAESAL</sequence>
<keyword evidence="5" id="KW-1185">Reference proteome</keyword>
<dbReference type="PANTHER" id="PTHR17604">
    <property type="entry name" value="TRANSCRIPTION COFACTOR VESTIGIAL-LIKE PROTEIN 4"/>
    <property type="match status" value="1"/>
</dbReference>
<evidence type="ECO:0000256" key="1">
    <source>
        <dbReference type="ARBA" id="ARBA00002229"/>
    </source>
</evidence>
<dbReference type="InterPro" id="IPR028184">
    <property type="entry name" value="VGLL4"/>
</dbReference>
<feature type="region of interest" description="Disordered" evidence="3">
    <location>
        <begin position="34"/>
        <end position="60"/>
    </location>
</feature>
<name>A0A8T2NFB9_9TELE</name>
<dbReference type="GO" id="GO:0001223">
    <property type="term" value="F:transcription coactivator binding"/>
    <property type="evidence" value="ECO:0007669"/>
    <property type="project" value="TreeGrafter"/>
</dbReference>
<evidence type="ECO:0000256" key="3">
    <source>
        <dbReference type="SAM" id="MobiDB-lite"/>
    </source>
</evidence>
<evidence type="ECO:0000256" key="2">
    <source>
        <dbReference type="ARBA" id="ARBA00025784"/>
    </source>
</evidence>
<organism evidence="4 5">
    <name type="scientific">Albula glossodonta</name>
    <name type="common">roundjaw bonefish</name>
    <dbReference type="NCBI Taxonomy" id="121402"/>
    <lineage>
        <taxon>Eukaryota</taxon>
        <taxon>Metazoa</taxon>
        <taxon>Chordata</taxon>
        <taxon>Craniata</taxon>
        <taxon>Vertebrata</taxon>
        <taxon>Euteleostomi</taxon>
        <taxon>Actinopterygii</taxon>
        <taxon>Neopterygii</taxon>
        <taxon>Teleostei</taxon>
        <taxon>Albuliformes</taxon>
        <taxon>Albulidae</taxon>
        <taxon>Albula</taxon>
    </lineage>
</organism>
<dbReference type="PANTHER" id="PTHR17604:SF6">
    <property type="entry name" value="TRANSCRIPTION COFACTOR VESTIGIAL-LIKE PROTEIN 4"/>
    <property type="match status" value="1"/>
</dbReference>
<evidence type="ECO:0000313" key="5">
    <source>
        <dbReference type="Proteomes" id="UP000824540"/>
    </source>
</evidence>
<comment type="caution">
    <text evidence="4">The sequence shown here is derived from an EMBL/GenBank/DDBJ whole genome shotgun (WGS) entry which is preliminary data.</text>
</comment>
<evidence type="ECO:0000313" key="4">
    <source>
        <dbReference type="EMBL" id="KAG9335147.1"/>
    </source>
</evidence>
<dbReference type="InterPro" id="IPR006627">
    <property type="entry name" value="TDU_repeat"/>
</dbReference>
<dbReference type="Pfam" id="PF15245">
    <property type="entry name" value="VGLL4"/>
    <property type="match status" value="1"/>
</dbReference>
<evidence type="ECO:0008006" key="6">
    <source>
        <dbReference type="Google" id="ProtNLM"/>
    </source>
</evidence>
<comment type="function">
    <text evidence="1">May act as a specific coactivator for the mammalian TEFs.</text>
</comment>
<gene>
    <name evidence="4" type="ORF">JZ751_005620</name>
</gene>
<proteinExistence type="inferred from homology"/>
<feature type="compositionally biased region" description="Basic and acidic residues" evidence="3">
    <location>
        <begin position="34"/>
        <end position="45"/>
    </location>
</feature>
<dbReference type="GO" id="GO:0045892">
    <property type="term" value="P:negative regulation of DNA-templated transcription"/>
    <property type="evidence" value="ECO:0007669"/>
    <property type="project" value="TreeGrafter"/>
</dbReference>